<evidence type="ECO:0000313" key="4">
    <source>
        <dbReference type="Proteomes" id="UP001295444"/>
    </source>
</evidence>
<dbReference type="EMBL" id="OW240917">
    <property type="protein sequence ID" value="CAH2300518.1"/>
    <property type="molecule type" value="Genomic_DNA"/>
</dbReference>
<evidence type="ECO:0000313" key="2">
    <source>
        <dbReference type="EMBL" id="CAH2300515.1"/>
    </source>
</evidence>
<sequence>MASQSGKQSNQNNMADTMWVLGLTQTSQVTTLDRIVEDFWAKLNRALQALSSPTPGCNSPHKRPPSTQPPPMAKAPRRRHHNKHPYLSGGGDRHAHQFIDHLHDEQLPDILGMADGLL</sequence>
<dbReference type="Proteomes" id="UP001295444">
    <property type="component" value="Chromosome 06"/>
</dbReference>
<accession>A0AAD1SH55</accession>
<name>A0AAD1SH55_PELCU</name>
<feature type="compositionally biased region" description="Basic residues" evidence="1">
    <location>
        <begin position="75"/>
        <end position="84"/>
    </location>
</feature>
<reference evidence="3" key="1">
    <citation type="submission" date="2022-03" db="EMBL/GenBank/DDBJ databases">
        <authorList>
            <person name="Alioto T."/>
            <person name="Alioto T."/>
            <person name="Gomez Garrido J."/>
        </authorList>
    </citation>
    <scope>NUCLEOTIDE SEQUENCE</scope>
</reference>
<organism evidence="3 4">
    <name type="scientific">Pelobates cultripes</name>
    <name type="common">Western spadefoot toad</name>
    <dbReference type="NCBI Taxonomy" id="61616"/>
    <lineage>
        <taxon>Eukaryota</taxon>
        <taxon>Metazoa</taxon>
        <taxon>Chordata</taxon>
        <taxon>Craniata</taxon>
        <taxon>Vertebrata</taxon>
        <taxon>Euteleostomi</taxon>
        <taxon>Amphibia</taxon>
        <taxon>Batrachia</taxon>
        <taxon>Anura</taxon>
        <taxon>Pelobatoidea</taxon>
        <taxon>Pelobatidae</taxon>
        <taxon>Pelobates</taxon>
    </lineage>
</organism>
<protein>
    <submittedName>
        <fullName evidence="3">Uncharacterized protein</fullName>
    </submittedName>
</protein>
<evidence type="ECO:0000256" key="1">
    <source>
        <dbReference type="SAM" id="MobiDB-lite"/>
    </source>
</evidence>
<gene>
    <name evidence="3" type="ORF">PECUL_23A005514</name>
    <name evidence="2" type="ORF">PECUL_23A056254</name>
</gene>
<proteinExistence type="predicted"/>
<feature type="region of interest" description="Disordered" evidence="1">
    <location>
        <begin position="50"/>
        <end position="100"/>
    </location>
</feature>
<feature type="compositionally biased region" description="Basic and acidic residues" evidence="1">
    <location>
        <begin position="91"/>
        <end position="100"/>
    </location>
</feature>
<dbReference type="AlphaFoldDB" id="A0AAD1SH55"/>
<keyword evidence="4" id="KW-1185">Reference proteome</keyword>
<dbReference type="EMBL" id="OW240917">
    <property type="protein sequence ID" value="CAH2300515.1"/>
    <property type="molecule type" value="Genomic_DNA"/>
</dbReference>
<evidence type="ECO:0000313" key="3">
    <source>
        <dbReference type="EMBL" id="CAH2300518.1"/>
    </source>
</evidence>